<evidence type="ECO:0000256" key="3">
    <source>
        <dbReference type="ARBA" id="ARBA00022801"/>
    </source>
</evidence>
<dbReference type="InterPro" id="IPR033121">
    <property type="entry name" value="PEPTIDASE_A1"/>
</dbReference>
<dbReference type="InterPro" id="IPR051708">
    <property type="entry name" value="Plant_Aspart_Prot_A1"/>
</dbReference>
<organism evidence="5 6">
    <name type="scientific">Penstemon smallii</name>
    <dbReference type="NCBI Taxonomy" id="265156"/>
    <lineage>
        <taxon>Eukaryota</taxon>
        <taxon>Viridiplantae</taxon>
        <taxon>Streptophyta</taxon>
        <taxon>Embryophyta</taxon>
        <taxon>Tracheophyta</taxon>
        <taxon>Spermatophyta</taxon>
        <taxon>Magnoliopsida</taxon>
        <taxon>eudicotyledons</taxon>
        <taxon>Gunneridae</taxon>
        <taxon>Pentapetalae</taxon>
        <taxon>asterids</taxon>
        <taxon>lamiids</taxon>
        <taxon>Lamiales</taxon>
        <taxon>Plantaginaceae</taxon>
        <taxon>Cheloneae</taxon>
        <taxon>Penstemon</taxon>
    </lineage>
</organism>
<proteinExistence type="inferred from homology"/>
<dbReference type="AlphaFoldDB" id="A0ABD3TYW4"/>
<reference evidence="5 6" key="1">
    <citation type="submission" date="2024-12" db="EMBL/GenBank/DDBJ databases">
        <title>The unique morphological basis and parallel evolutionary history of personate flowers in Penstemon.</title>
        <authorList>
            <person name="Depatie T.H."/>
            <person name="Wessinger C.A."/>
        </authorList>
    </citation>
    <scope>NUCLEOTIDE SEQUENCE [LARGE SCALE GENOMIC DNA]</scope>
    <source>
        <strain evidence="5">WTNN_2</strain>
        <tissue evidence="5">Leaf</tissue>
    </source>
</reference>
<dbReference type="InterPro" id="IPR032799">
    <property type="entry name" value="TAXi_C"/>
</dbReference>
<dbReference type="PROSITE" id="PS51767">
    <property type="entry name" value="PEPTIDASE_A1"/>
    <property type="match status" value="1"/>
</dbReference>
<accession>A0ABD3TYW4</accession>
<protein>
    <recommendedName>
        <fullName evidence="4">Peptidase A1 domain-containing protein</fullName>
    </recommendedName>
</protein>
<comment type="similarity">
    <text evidence="1">Belongs to the peptidase A1 family.</text>
</comment>
<dbReference type="PROSITE" id="PS00141">
    <property type="entry name" value="ASP_PROTEASE"/>
    <property type="match status" value="1"/>
</dbReference>
<dbReference type="PANTHER" id="PTHR47967">
    <property type="entry name" value="OS07G0603500 PROTEIN-RELATED"/>
    <property type="match status" value="1"/>
</dbReference>
<evidence type="ECO:0000313" key="5">
    <source>
        <dbReference type="EMBL" id="KAL3841173.1"/>
    </source>
</evidence>
<keyword evidence="6" id="KW-1185">Reference proteome</keyword>
<dbReference type="InterPro" id="IPR021109">
    <property type="entry name" value="Peptidase_aspartic_dom_sf"/>
</dbReference>
<dbReference type="Gene3D" id="2.40.70.10">
    <property type="entry name" value="Acid Proteases"/>
    <property type="match status" value="2"/>
</dbReference>
<sequence length="296" mass="33419">MVISTEYPSDLLVTRLIHHHSVHSPFYDPAETIVKNDLEVTRAHYMKESSSFLPTEIESPLVPKDRHGFLAVLEIGEKNVTQFLYMDTGSSLFLPHTEQKTTWTRDFVLQPVPFVGGKTSSGHLAIETFKFGTQKSILKDIVFGCTAKSSLYVNGVLGLGANHVSLVSQTLSTKFSYCIGNISDRFYQHNTLIMGNKLKLHDTQTPMVIEDKYYITLESIKEGDKKLEIDSQVFMRKSDEYTGGMVIDSGTTYSFLPQIALDKLEEEIENVIDFNLARNLSIPIPGLENYEMLCYI</sequence>
<gene>
    <name evidence="5" type="ORF">ACJIZ3_025764</name>
</gene>
<dbReference type="Pfam" id="PF14543">
    <property type="entry name" value="TAXi_N"/>
    <property type="match status" value="1"/>
</dbReference>
<dbReference type="InterPro" id="IPR001969">
    <property type="entry name" value="Aspartic_peptidase_AS"/>
</dbReference>
<keyword evidence="2" id="KW-0645">Protease</keyword>
<keyword evidence="3" id="KW-0378">Hydrolase</keyword>
<dbReference type="SUPFAM" id="SSF50630">
    <property type="entry name" value="Acid proteases"/>
    <property type="match status" value="1"/>
</dbReference>
<evidence type="ECO:0000256" key="1">
    <source>
        <dbReference type="ARBA" id="ARBA00007447"/>
    </source>
</evidence>
<name>A0ABD3TYW4_9LAMI</name>
<evidence type="ECO:0000259" key="4">
    <source>
        <dbReference type="PROSITE" id="PS51767"/>
    </source>
</evidence>
<evidence type="ECO:0000313" key="6">
    <source>
        <dbReference type="Proteomes" id="UP001634393"/>
    </source>
</evidence>
<comment type="caution">
    <text evidence="5">The sequence shown here is derived from an EMBL/GenBank/DDBJ whole genome shotgun (WGS) entry which is preliminary data.</text>
</comment>
<dbReference type="EMBL" id="JBJXBP010000003">
    <property type="protein sequence ID" value="KAL3841173.1"/>
    <property type="molecule type" value="Genomic_DNA"/>
</dbReference>
<dbReference type="GO" id="GO:0008233">
    <property type="term" value="F:peptidase activity"/>
    <property type="evidence" value="ECO:0007669"/>
    <property type="project" value="UniProtKB-KW"/>
</dbReference>
<dbReference type="GO" id="GO:0006508">
    <property type="term" value="P:proteolysis"/>
    <property type="evidence" value="ECO:0007669"/>
    <property type="project" value="UniProtKB-KW"/>
</dbReference>
<evidence type="ECO:0000256" key="2">
    <source>
        <dbReference type="ARBA" id="ARBA00022670"/>
    </source>
</evidence>
<dbReference type="InterPro" id="IPR032861">
    <property type="entry name" value="TAXi_N"/>
</dbReference>
<dbReference type="Proteomes" id="UP001634393">
    <property type="component" value="Unassembled WGS sequence"/>
</dbReference>
<dbReference type="PANTHER" id="PTHR47967:SF14">
    <property type="entry name" value="EUKARYOTIC ASPARTYL PROTEASE FAMILY PROTEIN"/>
    <property type="match status" value="1"/>
</dbReference>
<dbReference type="Pfam" id="PF14541">
    <property type="entry name" value="TAXi_C"/>
    <property type="match status" value="1"/>
</dbReference>
<feature type="domain" description="Peptidase A1" evidence="4">
    <location>
        <begin position="69"/>
        <end position="296"/>
    </location>
</feature>